<dbReference type="InterPro" id="IPR036875">
    <property type="entry name" value="Znf_CCHC_sf"/>
</dbReference>
<evidence type="ECO:0000256" key="5">
    <source>
        <dbReference type="ARBA" id="ARBA00022833"/>
    </source>
</evidence>
<feature type="compositionally biased region" description="Polar residues" evidence="8">
    <location>
        <begin position="313"/>
        <end position="351"/>
    </location>
</feature>
<dbReference type="EMBL" id="JBBCAQ010000034">
    <property type="protein sequence ID" value="KAK7580354.1"/>
    <property type="molecule type" value="Genomic_DNA"/>
</dbReference>
<dbReference type="SUPFAM" id="SSF57756">
    <property type="entry name" value="Retrovirus zinc finger-like domains"/>
    <property type="match status" value="1"/>
</dbReference>
<comment type="similarity">
    <text evidence="2">Belongs to the ZCCHC8 family.</text>
</comment>
<dbReference type="GO" id="GO:0003723">
    <property type="term" value="F:RNA binding"/>
    <property type="evidence" value="ECO:0007669"/>
    <property type="project" value="TreeGrafter"/>
</dbReference>
<gene>
    <name evidence="10" type="ORF">V9T40_000983</name>
</gene>
<dbReference type="InterPro" id="IPR006568">
    <property type="entry name" value="PSP_pro-rich"/>
</dbReference>
<dbReference type="PANTHER" id="PTHR13316:SF0">
    <property type="entry name" value="ZINC FINGER CCHC DOMAIN-CONTAINING PROTEIN 8"/>
    <property type="match status" value="1"/>
</dbReference>
<comment type="subcellular location">
    <subcellularLocation>
        <location evidence="1">Nucleus</location>
        <location evidence="1">Nucleoplasm</location>
    </subcellularLocation>
</comment>
<comment type="caution">
    <text evidence="10">The sequence shown here is derived from an EMBL/GenBank/DDBJ whole genome shotgun (WGS) entry which is preliminary data.</text>
</comment>
<evidence type="ECO:0000256" key="8">
    <source>
        <dbReference type="SAM" id="MobiDB-lite"/>
    </source>
</evidence>
<dbReference type="Proteomes" id="UP001367676">
    <property type="component" value="Unassembled WGS sequence"/>
</dbReference>
<proteinExistence type="inferred from homology"/>
<dbReference type="PROSITE" id="PS50158">
    <property type="entry name" value="ZF_CCHC"/>
    <property type="match status" value="1"/>
</dbReference>
<evidence type="ECO:0000256" key="2">
    <source>
        <dbReference type="ARBA" id="ARBA00007497"/>
    </source>
</evidence>
<keyword evidence="11" id="KW-1185">Reference proteome</keyword>
<protein>
    <recommendedName>
        <fullName evidence="9">CCHC-type domain-containing protein</fullName>
    </recommendedName>
</protein>
<dbReference type="InterPro" id="IPR001878">
    <property type="entry name" value="Znf_CCHC"/>
</dbReference>
<dbReference type="GO" id="GO:0071013">
    <property type="term" value="C:catalytic step 2 spliceosome"/>
    <property type="evidence" value="ECO:0007669"/>
    <property type="project" value="TreeGrafter"/>
</dbReference>
<evidence type="ECO:0000313" key="11">
    <source>
        <dbReference type="Proteomes" id="UP001367676"/>
    </source>
</evidence>
<reference evidence="10 11" key="1">
    <citation type="submission" date="2024-03" db="EMBL/GenBank/DDBJ databases">
        <title>Adaptation during the transition from Ophiocordyceps entomopathogen to insect associate is accompanied by gene loss and intensified selection.</title>
        <authorList>
            <person name="Ward C.M."/>
            <person name="Onetto C.A."/>
            <person name="Borneman A.R."/>
        </authorList>
    </citation>
    <scope>NUCLEOTIDE SEQUENCE [LARGE SCALE GENOMIC DNA]</scope>
    <source>
        <strain evidence="10">AWRI1</strain>
        <tissue evidence="10">Single Adult Female</tissue>
    </source>
</reference>
<dbReference type="Pfam" id="PF04046">
    <property type="entry name" value="PSP"/>
    <property type="match status" value="1"/>
</dbReference>
<name>A0AAN9TC41_9HEMI</name>
<evidence type="ECO:0000256" key="4">
    <source>
        <dbReference type="ARBA" id="ARBA00022771"/>
    </source>
</evidence>
<evidence type="ECO:0000313" key="10">
    <source>
        <dbReference type="EMBL" id="KAK7580354.1"/>
    </source>
</evidence>
<keyword evidence="5" id="KW-0862">Zinc</keyword>
<dbReference type="SMART" id="SM00581">
    <property type="entry name" value="PSP"/>
    <property type="match status" value="1"/>
</dbReference>
<organism evidence="10 11">
    <name type="scientific">Parthenolecanium corni</name>
    <dbReference type="NCBI Taxonomy" id="536013"/>
    <lineage>
        <taxon>Eukaryota</taxon>
        <taxon>Metazoa</taxon>
        <taxon>Ecdysozoa</taxon>
        <taxon>Arthropoda</taxon>
        <taxon>Hexapoda</taxon>
        <taxon>Insecta</taxon>
        <taxon>Pterygota</taxon>
        <taxon>Neoptera</taxon>
        <taxon>Paraneoptera</taxon>
        <taxon>Hemiptera</taxon>
        <taxon>Sternorrhyncha</taxon>
        <taxon>Coccoidea</taxon>
        <taxon>Coccidae</taxon>
        <taxon>Parthenolecanium</taxon>
    </lineage>
</organism>
<feature type="region of interest" description="Disordered" evidence="8">
    <location>
        <begin position="96"/>
        <end position="118"/>
    </location>
</feature>
<dbReference type="GO" id="GO:0005654">
    <property type="term" value="C:nucleoplasm"/>
    <property type="evidence" value="ECO:0007669"/>
    <property type="project" value="UniProtKB-SubCell"/>
</dbReference>
<evidence type="ECO:0000256" key="3">
    <source>
        <dbReference type="ARBA" id="ARBA00022723"/>
    </source>
</evidence>
<feature type="region of interest" description="Disordered" evidence="8">
    <location>
        <begin position="207"/>
        <end position="228"/>
    </location>
</feature>
<keyword evidence="3" id="KW-0479">Metal-binding</keyword>
<sequence length="421" mass="47359">MEDCVFVIDTSPAPQRNNLDVPQYQVGRKSVELLQLEKESTPKFGRFPQHSNHCWNCGKKNHSIRECRAEYNHITVEWNKTLLTMKKEYDAKKFQKRSNRYHQADNLDDDRSCRRPGPISSQLRQVLGLSDHELPPYVYRLRSHGYPKAWLKHATVRPSGINLYDAHGNEVADPDAEDGEVLEEEDKIKYDLSKLIQFPGFNAPLPENSIDDYERMKSPPFSEEQSLENMLTELKEKAVTEYQLRKNTSSSTAAMNSSQNSQDSSDDMEVDCSLSSSLVETGFVAPLPNDDNKPLTPPPPGMTPPPLGDDAKSTSSQTDSECTLNDLSQDSKSSQCSDPNKSLTTSSSQNGLGRILSSAEGTPLLKSKFGHARLPPPENFSKDICDVIYFENLPESTGKFERMRNLLKKVKSILGIKRQNS</sequence>
<evidence type="ECO:0000256" key="6">
    <source>
        <dbReference type="ARBA" id="ARBA00023242"/>
    </source>
</evidence>
<evidence type="ECO:0000259" key="9">
    <source>
        <dbReference type="PROSITE" id="PS50158"/>
    </source>
</evidence>
<dbReference type="AlphaFoldDB" id="A0AAN9TC41"/>
<keyword evidence="6" id="KW-0539">Nucleus</keyword>
<dbReference type="GO" id="GO:0008270">
    <property type="term" value="F:zinc ion binding"/>
    <property type="evidence" value="ECO:0007669"/>
    <property type="project" value="UniProtKB-KW"/>
</dbReference>
<feature type="compositionally biased region" description="Basic and acidic residues" evidence="8">
    <location>
        <begin position="102"/>
        <end position="113"/>
    </location>
</feature>
<accession>A0AAN9TC41</accession>
<feature type="region of interest" description="Disordered" evidence="8">
    <location>
        <begin position="245"/>
        <end position="355"/>
    </location>
</feature>
<feature type="compositionally biased region" description="Low complexity" evidence="8">
    <location>
        <begin position="248"/>
        <end position="263"/>
    </location>
</feature>
<keyword evidence="4 7" id="KW-0863">Zinc-finger</keyword>
<evidence type="ECO:0000256" key="1">
    <source>
        <dbReference type="ARBA" id="ARBA00004642"/>
    </source>
</evidence>
<feature type="compositionally biased region" description="Pro residues" evidence="8">
    <location>
        <begin position="295"/>
        <end position="307"/>
    </location>
</feature>
<feature type="domain" description="CCHC-type" evidence="9">
    <location>
        <begin position="54"/>
        <end position="68"/>
    </location>
</feature>
<evidence type="ECO:0000256" key="7">
    <source>
        <dbReference type="PROSITE-ProRule" id="PRU00047"/>
    </source>
</evidence>
<dbReference type="InterPro" id="IPR052115">
    <property type="entry name" value="NEXT_complex_subunit_ZCCHC8"/>
</dbReference>
<dbReference type="PANTHER" id="PTHR13316">
    <property type="entry name" value="ZINC FINGER, CCHC DOMAIN CONTAINING 8"/>
    <property type="match status" value="1"/>
</dbReference>